<keyword evidence="2 6" id="KW-0645">Protease</keyword>
<dbReference type="InterPro" id="IPR015500">
    <property type="entry name" value="Peptidase_S8_subtilisin-rel"/>
</dbReference>
<dbReference type="InterPro" id="IPR036852">
    <property type="entry name" value="Peptidase_S8/S53_dom_sf"/>
</dbReference>
<dbReference type="GeneID" id="94840705"/>
<dbReference type="InterPro" id="IPR034058">
    <property type="entry name" value="TagA/B/C/D_pept_dom"/>
</dbReference>
<dbReference type="PROSITE" id="PS51892">
    <property type="entry name" value="SUBTILASE"/>
    <property type="match status" value="1"/>
</dbReference>
<dbReference type="Gene3D" id="2.60.120.380">
    <property type="match status" value="1"/>
</dbReference>
<evidence type="ECO:0000313" key="9">
    <source>
        <dbReference type="EMBL" id="OHT04331.1"/>
    </source>
</evidence>
<dbReference type="CDD" id="cd04842">
    <property type="entry name" value="Peptidases_S8_Kp43_protease"/>
    <property type="match status" value="1"/>
</dbReference>
<dbReference type="EMBL" id="MLAK01000796">
    <property type="protein sequence ID" value="OHT04331.1"/>
    <property type="molecule type" value="Genomic_DNA"/>
</dbReference>
<dbReference type="InterPro" id="IPR022398">
    <property type="entry name" value="Peptidase_S8_His-AS"/>
</dbReference>
<dbReference type="VEuPathDB" id="TrichDB:TRFO_28147"/>
<feature type="active site" description="Charge relay system" evidence="5 6">
    <location>
        <position position="229"/>
    </location>
</feature>
<sequence>MIIFPFLIVQSLGAKKFSYFGRTVSLKSKKSILSETNNWYFVNFNSQHEVNVNNIKEVKINPSNFIESNLYRLYLTPQIAQLLHTQNNVTIQPISIDNKIVDDLDYNKNRFYAEFHESFNPENYQNNNQNSNDQNNFVEENIKNSETKFLNLFKTIYEVTTNDVLSILNIPELLYIGNAPENHLHNRWGVGFIQQNGPPRTTNKYGFHNYQYLQEHGLTGKGQTVTICDSGLDVNNSFFYDPDHSFTFDTLNPNHRKILYYYSYGNRIDAPNGGHGTHVSGTAAGNSMCGNEMSLYNGAASDAKIHFIDISQKDESKSLLSCPITIISTGMGLTNSYVSSNSWGSSSRSYGQTKLYDMASKYLSDRLFVFSAGNNGEKGHTTINSPGDGKNILTIGALASTYGHLFEDSRKRSLILINNENNKNYQLSEALNANLFAATTGVYQQRASTTPEKGKVFITSNSRDVCSIAEENSPTAAIVATSSSPSCSNPLSFPVYKAIGNKDDILRLTNVTISLSVSEDYFVPGINYYSSKGPSYFGIIKPDVVAPGEDIKSASSHPTGTVPGSDCSIDKMIEKTGTSMACPNVAGLATLVYQYFMDGYYPSGNKNPTDSFIPGSCLVRALIIASAVKTGDSWTPNSVFGHGIVNIENILPFSDNQNVNERSHKESYKHSNKDLQEQTNSKYINEDEEMKKKLILKVFKDVKITANEEKVMKFSVLSKERDLRLAMAYLDEPDSSDTKILYIDLNMFLVLPNGKIIYGNQRPKNHEEHFSTVEKIVIEKEELEIGEYEIHIIGNDRINSVYKQRTLFSLCVAGSIDFNSFSEWQQVSKTPKVCQFPQIGINCQITAEEVKSEGVTVYENMENYYYIKMPEDYSNVTILIQRPLDITVRQIFQFSSESIPFDSSKYEITHSTSEPLYQVYLKRSQFKVVNHTFLGLRITNLGPNRFTSTFKFVYDEYVPPLPTRTTPASTWKTEYIVSIYTGYGLLIVTVILLPFFIWLYINTRNVIARYVERKHIEMP</sequence>
<dbReference type="InterPro" id="IPR051048">
    <property type="entry name" value="Peptidase_S8/S53_subtilisin"/>
</dbReference>
<dbReference type="RefSeq" id="XP_068357467.1">
    <property type="nucleotide sequence ID" value="XM_068506001.1"/>
</dbReference>
<dbReference type="Proteomes" id="UP000179807">
    <property type="component" value="Unassembled WGS sequence"/>
</dbReference>
<keyword evidence="7" id="KW-0472">Membrane</keyword>
<name>A0A1J4JZC7_9EUKA</name>
<dbReference type="GO" id="GO:0006508">
    <property type="term" value="P:proteolysis"/>
    <property type="evidence" value="ECO:0007669"/>
    <property type="project" value="UniProtKB-KW"/>
</dbReference>
<accession>A0A1J4JZC7</accession>
<dbReference type="Gene3D" id="3.40.50.200">
    <property type="entry name" value="Peptidase S8/S53 domain"/>
    <property type="match status" value="2"/>
</dbReference>
<feature type="active site" description="Charge relay system" evidence="5 6">
    <location>
        <position position="579"/>
    </location>
</feature>
<evidence type="ECO:0000256" key="3">
    <source>
        <dbReference type="ARBA" id="ARBA00022801"/>
    </source>
</evidence>
<reference evidence="9" key="1">
    <citation type="submission" date="2016-10" db="EMBL/GenBank/DDBJ databases">
        <authorList>
            <person name="Benchimol M."/>
            <person name="Almeida L.G."/>
            <person name="Vasconcelos A.T."/>
            <person name="Perreira-Neves A."/>
            <person name="Rosa I.A."/>
            <person name="Tasca T."/>
            <person name="Bogo M.R."/>
            <person name="de Souza W."/>
        </authorList>
    </citation>
    <scope>NUCLEOTIDE SEQUENCE [LARGE SCALE GENOMIC DNA]</scope>
    <source>
        <strain evidence="9">K</strain>
    </source>
</reference>
<comment type="caution">
    <text evidence="9">The sequence shown here is derived from an EMBL/GenBank/DDBJ whole genome shotgun (WGS) entry which is preliminary data.</text>
</comment>
<keyword evidence="7" id="KW-1133">Transmembrane helix</keyword>
<dbReference type="InterPro" id="IPR023828">
    <property type="entry name" value="Peptidase_S8_Ser-AS"/>
</dbReference>
<evidence type="ECO:0000256" key="5">
    <source>
        <dbReference type="PIRSR" id="PIRSR615500-1"/>
    </source>
</evidence>
<dbReference type="GO" id="GO:0004252">
    <property type="term" value="F:serine-type endopeptidase activity"/>
    <property type="evidence" value="ECO:0007669"/>
    <property type="project" value="UniProtKB-UniRule"/>
</dbReference>
<feature type="active site" description="Charge relay system" evidence="5 6">
    <location>
        <position position="275"/>
    </location>
</feature>
<dbReference type="SUPFAM" id="SSF52743">
    <property type="entry name" value="Subtilisin-like"/>
    <property type="match status" value="1"/>
</dbReference>
<keyword evidence="10" id="KW-1185">Reference proteome</keyword>
<keyword evidence="4 6" id="KW-0720">Serine protease</keyword>
<evidence type="ECO:0000256" key="1">
    <source>
        <dbReference type="ARBA" id="ARBA00011073"/>
    </source>
</evidence>
<dbReference type="InterPro" id="IPR000209">
    <property type="entry name" value="Peptidase_S8/S53_dom"/>
</dbReference>
<feature type="transmembrane region" description="Helical" evidence="7">
    <location>
        <begin position="980"/>
        <end position="1001"/>
    </location>
</feature>
<dbReference type="PROSITE" id="PS00137">
    <property type="entry name" value="SUBTILASE_HIS"/>
    <property type="match status" value="1"/>
</dbReference>
<dbReference type="OrthoDB" id="4803627at2759"/>
<dbReference type="PROSITE" id="PS00138">
    <property type="entry name" value="SUBTILASE_SER"/>
    <property type="match status" value="1"/>
</dbReference>
<gene>
    <name evidence="9" type="ORF">TRFO_28147</name>
</gene>
<dbReference type="PANTHER" id="PTHR43399">
    <property type="entry name" value="SUBTILISIN-RELATED"/>
    <property type="match status" value="1"/>
</dbReference>
<evidence type="ECO:0000256" key="6">
    <source>
        <dbReference type="PROSITE-ProRule" id="PRU01240"/>
    </source>
</evidence>
<dbReference type="PRINTS" id="PR00723">
    <property type="entry name" value="SUBTILISIN"/>
</dbReference>
<keyword evidence="3 6" id="KW-0378">Hydrolase</keyword>
<evidence type="ECO:0000256" key="2">
    <source>
        <dbReference type="ARBA" id="ARBA00022670"/>
    </source>
</evidence>
<evidence type="ECO:0000259" key="8">
    <source>
        <dbReference type="Pfam" id="PF00082"/>
    </source>
</evidence>
<protein>
    <recommendedName>
        <fullName evidence="8">Peptidase S8/S53 domain-containing protein</fullName>
    </recommendedName>
</protein>
<evidence type="ECO:0000256" key="7">
    <source>
        <dbReference type="SAM" id="Phobius"/>
    </source>
</evidence>
<evidence type="ECO:0000256" key="4">
    <source>
        <dbReference type="ARBA" id="ARBA00022825"/>
    </source>
</evidence>
<feature type="domain" description="Peptidase S8/S53" evidence="8">
    <location>
        <begin position="220"/>
        <end position="643"/>
    </location>
</feature>
<dbReference type="Pfam" id="PF00082">
    <property type="entry name" value="Peptidase_S8"/>
    <property type="match status" value="1"/>
</dbReference>
<dbReference type="PANTHER" id="PTHR43399:SF4">
    <property type="entry name" value="CELL WALL-ASSOCIATED PROTEASE"/>
    <property type="match status" value="1"/>
</dbReference>
<dbReference type="AlphaFoldDB" id="A0A1J4JZC7"/>
<comment type="similarity">
    <text evidence="1 6">Belongs to the peptidase S8 family.</text>
</comment>
<evidence type="ECO:0000313" key="10">
    <source>
        <dbReference type="Proteomes" id="UP000179807"/>
    </source>
</evidence>
<proteinExistence type="inferred from homology"/>
<organism evidence="9 10">
    <name type="scientific">Tritrichomonas foetus</name>
    <dbReference type="NCBI Taxonomy" id="1144522"/>
    <lineage>
        <taxon>Eukaryota</taxon>
        <taxon>Metamonada</taxon>
        <taxon>Parabasalia</taxon>
        <taxon>Tritrichomonadida</taxon>
        <taxon>Tritrichomonadidae</taxon>
        <taxon>Tritrichomonas</taxon>
    </lineage>
</organism>
<keyword evidence="7" id="KW-0812">Transmembrane</keyword>